<accession>A0A0N1P048</accession>
<evidence type="ECO:0000256" key="1">
    <source>
        <dbReference type="SAM" id="SignalP"/>
    </source>
</evidence>
<dbReference type="GeneID" id="28735368"/>
<evidence type="ECO:0000313" key="2">
    <source>
        <dbReference type="EMBL" id="KPI39794.1"/>
    </source>
</evidence>
<sequence length="153" mass="16853">MHHLASLAVLILSPFITHAQTWTGSVQDQYPIAGNVILFGVSGTPYNISAPNIWRELTRVEEKISFMYVDPVVKGEGISTECDFYETTGNETYYHLTHWHSQKGWTAPGPSDPDAPLDLQGYGHGAVGASRFPIVWAVRCEVWKVVYSAGAAT</sequence>
<organism evidence="2 3">
    <name type="scientific">Cyphellophora attinorum</name>
    <dbReference type="NCBI Taxonomy" id="1664694"/>
    <lineage>
        <taxon>Eukaryota</taxon>
        <taxon>Fungi</taxon>
        <taxon>Dikarya</taxon>
        <taxon>Ascomycota</taxon>
        <taxon>Pezizomycotina</taxon>
        <taxon>Eurotiomycetes</taxon>
        <taxon>Chaetothyriomycetidae</taxon>
        <taxon>Chaetothyriales</taxon>
        <taxon>Cyphellophoraceae</taxon>
        <taxon>Cyphellophora</taxon>
    </lineage>
</organism>
<protein>
    <submittedName>
        <fullName evidence="2">Uncharacterized protein</fullName>
    </submittedName>
</protein>
<dbReference type="AlphaFoldDB" id="A0A0N1P048"/>
<keyword evidence="1" id="KW-0732">Signal</keyword>
<dbReference type="RefSeq" id="XP_017999757.1">
    <property type="nucleotide sequence ID" value="XM_018143488.1"/>
</dbReference>
<proteinExistence type="predicted"/>
<keyword evidence="3" id="KW-1185">Reference proteome</keyword>
<dbReference type="VEuPathDB" id="FungiDB:AB675_3438"/>
<dbReference type="Proteomes" id="UP000038010">
    <property type="component" value="Unassembled WGS sequence"/>
</dbReference>
<gene>
    <name evidence="2" type="ORF">AB675_3438</name>
</gene>
<name>A0A0N1P048_9EURO</name>
<reference evidence="2 3" key="1">
    <citation type="submission" date="2015-06" db="EMBL/GenBank/DDBJ databases">
        <title>Draft genome of the ant-associated black yeast Phialophora attae CBS 131958.</title>
        <authorList>
            <person name="Moreno L.F."/>
            <person name="Stielow B.J."/>
            <person name="de Hoog S."/>
            <person name="Vicente V.A."/>
            <person name="Weiss V.A."/>
            <person name="de Vries M."/>
            <person name="Cruz L.M."/>
            <person name="Souza E.M."/>
        </authorList>
    </citation>
    <scope>NUCLEOTIDE SEQUENCE [LARGE SCALE GENOMIC DNA]</scope>
    <source>
        <strain evidence="2 3">CBS 131958</strain>
    </source>
</reference>
<feature type="chain" id="PRO_5005879481" evidence="1">
    <location>
        <begin position="20"/>
        <end position="153"/>
    </location>
</feature>
<evidence type="ECO:0000313" key="3">
    <source>
        <dbReference type="Proteomes" id="UP000038010"/>
    </source>
</evidence>
<dbReference type="EMBL" id="LFJN01000014">
    <property type="protein sequence ID" value="KPI39794.1"/>
    <property type="molecule type" value="Genomic_DNA"/>
</dbReference>
<feature type="signal peptide" evidence="1">
    <location>
        <begin position="1"/>
        <end position="19"/>
    </location>
</feature>
<comment type="caution">
    <text evidence="2">The sequence shown here is derived from an EMBL/GenBank/DDBJ whole genome shotgun (WGS) entry which is preliminary data.</text>
</comment>